<evidence type="ECO:0000256" key="1">
    <source>
        <dbReference type="SAM" id="MobiDB-lite"/>
    </source>
</evidence>
<accession>X1AUH4</accession>
<evidence type="ECO:0000313" key="2">
    <source>
        <dbReference type="EMBL" id="GAG63486.1"/>
    </source>
</evidence>
<feature type="region of interest" description="Disordered" evidence="1">
    <location>
        <begin position="67"/>
        <end position="129"/>
    </location>
</feature>
<feature type="compositionally biased region" description="Basic residues" evidence="1">
    <location>
        <begin position="91"/>
        <end position="112"/>
    </location>
</feature>
<comment type="caution">
    <text evidence="2">The sequence shown here is derived from an EMBL/GenBank/DDBJ whole genome shotgun (WGS) entry which is preliminary data.</text>
</comment>
<sequence length="293" mass="32425">MPTYVEVRDKGVIKKKIPLKDRSFDDIALELAKYFRYLGKRLAPGVMQEVLERIGLPKARRVIPEPVIEAPPEPEPIIETPPEPEPIKEPPKKKKKGKKEKKKKKEDKKKKPAATVVESPGTSGHEHGVITADDYDDIADALQAVEALSDSFMAPSGKENIQKKKKQKISINLEGKEEIVASGITYVRTPEAESAITEIEESASEIIELVAETIEEDITLETEPLPTVTPTHQIKPVVQCKALLLGESGVGKRTLKEKVSAEASIINEETGEVSPYIHTKIIDGSNYRIELNV</sequence>
<name>X1AUH4_9ZZZZ</name>
<dbReference type="EMBL" id="BART01006432">
    <property type="protein sequence ID" value="GAG63486.1"/>
    <property type="molecule type" value="Genomic_DNA"/>
</dbReference>
<reference evidence="2" key="1">
    <citation type="journal article" date="2014" name="Front. Microbiol.">
        <title>High frequency of phylogenetically diverse reductive dehalogenase-homologous genes in deep subseafloor sedimentary metagenomes.</title>
        <authorList>
            <person name="Kawai M."/>
            <person name="Futagami T."/>
            <person name="Toyoda A."/>
            <person name="Takaki Y."/>
            <person name="Nishi S."/>
            <person name="Hori S."/>
            <person name="Arai W."/>
            <person name="Tsubouchi T."/>
            <person name="Morono Y."/>
            <person name="Uchiyama I."/>
            <person name="Ito T."/>
            <person name="Fujiyama A."/>
            <person name="Inagaki F."/>
            <person name="Takami H."/>
        </authorList>
    </citation>
    <scope>NUCLEOTIDE SEQUENCE</scope>
    <source>
        <strain evidence="2">Expedition CK06-06</strain>
    </source>
</reference>
<feature type="non-terminal residue" evidence="2">
    <location>
        <position position="293"/>
    </location>
</feature>
<gene>
    <name evidence="2" type="ORF">S01H4_14678</name>
</gene>
<dbReference type="AlphaFoldDB" id="X1AUH4"/>
<feature type="compositionally biased region" description="Pro residues" evidence="1">
    <location>
        <begin position="69"/>
        <end position="84"/>
    </location>
</feature>
<organism evidence="2">
    <name type="scientific">marine sediment metagenome</name>
    <dbReference type="NCBI Taxonomy" id="412755"/>
    <lineage>
        <taxon>unclassified sequences</taxon>
        <taxon>metagenomes</taxon>
        <taxon>ecological metagenomes</taxon>
    </lineage>
</organism>
<proteinExistence type="predicted"/>
<protein>
    <submittedName>
        <fullName evidence="2">Uncharacterized protein</fullName>
    </submittedName>
</protein>